<evidence type="ECO:0000256" key="1">
    <source>
        <dbReference type="SAM" id="MobiDB-lite"/>
    </source>
</evidence>
<dbReference type="Proteomes" id="UP001642406">
    <property type="component" value="Unassembled WGS sequence"/>
</dbReference>
<evidence type="ECO:0000313" key="3">
    <source>
        <dbReference type="EMBL" id="CAK7217167.1"/>
    </source>
</evidence>
<keyword evidence="4" id="KW-1185">Reference proteome</keyword>
<name>A0ABP0BC25_9PEZI</name>
<dbReference type="EMBL" id="CAWUHC010000019">
    <property type="protein sequence ID" value="CAK7217167.1"/>
    <property type="molecule type" value="Genomic_DNA"/>
</dbReference>
<feature type="region of interest" description="Disordered" evidence="1">
    <location>
        <begin position="58"/>
        <end position="150"/>
    </location>
</feature>
<dbReference type="Pfam" id="PF22980">
    <property type="entry name" value="Myb_DNA-bind_8"/>
    <property type="match status" value="1"/>
</dbReference>
<evidence type="ECO:0000259" key="2">
    <source>
        <dbReference type="Pfam" id="PF22980"/>
    </source>
</evidence>
<organism evidence="3 4">
    <name type="scientific">Sporothrix bragantina</name>
    <dbReference type="NCBI Taxonomy" id="671064"/>
    <lineage>
        <taxon>Eukaryota</taxon>
        <taxon>Fungi</taxon>
        <taxon>Dikarya</taxon>
        <taxon>Ascomycota</taxon>
        <taxon>Pezizomycotina</taxon>
        <taxon>Sordariomycetes</taxon>
        <taxon>Sordariomycetidae</taxon>
        <taxon>Ophiostomatales</taxon>
        <taxon>Ophiostomataceae</taxon>
        <taxon>Sporothrix</taxon>
    </lineage>
</organism>
<accession>A0ABP0BC25</accession>
<sequence>MSAAEQVSFLLVCIKHATSGKIDFDAVATELKIPTKAATAKRYERLKKRALATDFGSCTAAVDGTDPGSDNAVATTKPKRTPAKPRAKGKAAAATAGPADDSAPDASGEASASAATTVNPNTPRPTKRKRTTADIAGGEDAPAVSQPDAGQDANFEAAASYTGSHFIAVNSSPDFNPLPEHMTVIRKKAEAGTAKLCNTTATANAINTELVVNLPAVKSEDATDDGI</sequence>
<dbReference type="InterPro" id="IPR054505">
    <property type="entry name" value="Myb_DNA-bind_8"/>
</dbReference>
<proteinExistence type="predicted"/>
<reference evidence="3 4" key="1">
    <citation type="submission" date="2024-01" db="EMBL/GenBank/DDBJ databases">
        <authorList>
            <person name="Allen C."/>
            <person name="Tagirdzhanova G."/>
        </authorList>
    </citation>
    <scope>NUCLEOTIDE SEQUENCE [LARGE SCALE GENOMIC DNA]</scope>
</reference>
<gene>
    <name evidence="3" type="ORF">SBRCBS47491_003080</name>
</gene>
<feature type="compositionally biased region" description="Basic residues" evidence="1">
    <location>
        <begin position="77"/>
        <end position="89"/>
    </location>
</feature>
<comment type="caution">
    <text evidence="3">The sequence shown here is derived from an EMBL/GenBank/DDBJ whole genome shotgun (WGS) entry which is preliminary data.</text>
</comment>
<feature type="domain" description="Myb-like DNA-binding" evidence="2">
    <location>
        <begin position="4"/>
        <end position="49"/>
    </location>
</feature>
<protein>
    <recommendedName>
        <fullName evidence="2">Myb-like DNA-binding domain-containing protein</fullName>
    </recommendedName>
</protein>
<feature type="compositionally biased region" description="Low complexity" evidence="1">
    <location>
        <begin position="90"/>
        <end position="121"/>
    </location>
</feature>
<evidence type="ECO:0000313" key="4">
    <source>
        <dbReference type="Proteomes" id="UP001642406"/>
    </source>
</evidence>